<feature type="domain" description="ABC transporter" evidence="6">
    <location>
        <begin position="37"/>
        <end position="266"/>
    </location>
</feature>
<evidence type="ECO:0000256" key="1">
    <source>
        <dbReference type="ARBA" id="ARBA00005417"/>
    </source>
</evidence>
<keyword evidence="4" id="KW-0547">Nucleotide-binding</keyword>
<dbReference type="PROSITE" id="PS50893">
    <property type="entry name" value="ABC_TRANSPORTER_2"/>
    <property type="match status" value="1"/>
</dbReference>
<dbReference type="Proteomes" id="UP001501627">
    <property type="component" value="Unassembled WGS sequence"/>
</dbReference>
<dbReference type="RefSeq" id="WP_103044250.1">
    <property type="nucleotide sequence ID" value="NZ_BAABBP010000004.1"/>
</dbReference>
<keyword evidence="3" id="KW-1003">Cell membrane</keyword>
<dbReference type="SUPFAM" id="SSF52540">
    <property type="entry name" value="P-loop containing nucleoside triphosphate hydrolases"/>
    <property type="match status" value="1"/>
</dbReference>
<evidence type="ECO:0000256" key="2">
    <source>
        <dbReference type="ARBA" id="ARBA00022448"/>
    </source>
</evidence>
<evidence type="ECO:0000313" key="7">
    <source>
        <dbReference type="EMBL" id="GAA3986895.1"/>
    </source>
</evidence>
<dbReference type="CDD" id="cd03225">
    <property type="entry name" value="ABC_cobalt_CbiO_domain1"/>
    <property type="match status" value="1"/>
</dbReference>
<dbReference type="Pfam" id="PF00005">
    <property type="entry name" value="ABC_tran"/>
    <property type="match status" value="1"/>
</dbReference>
<sequence>MKFLRNTFFFTQTPSSAPTDTPAAPLAGGADGASAGWQLSSVGLRRGATQVFDALDLRLDEPRIGLIGRNGAGKTSLLRMLSGLETPHAGRIAWRGQTLHGDGRSHAPGRHVGLMFQNPDDQIIFPTVQEELALSWQSAHGGDRHGAREGVAQFLHQRGMADWGPRAVAALSQGQRQWVCWLALLLAGPSVLLLDEPYASLDLPGQLRMAHDIAASGQQIIVSTHVLDHVRGLDRVLWLDCGRVRADGPGAQICADYEAWVRSGHQPRADAGQRPLET</sequence>
<keyword evidence="2" id="KW-0813">Transport</keyword>
<dbReference type="PANTHER" id="PTHR43553">
    <property type="entry name" value="HEAVY METAL TRANSPORTER"/>
    <property type="match status" value="1"/>
</dbReference>
<comment type="caution">
    <text evidence="7">The sequence shown here is derived from an EMBL/GenBank/DDBJ whole genome shotgun (WGS) entry which is preliminary data.</text>
</comment>
<evidence type="ECO:0000256" key="5">
    <source>
        <dbReference type="ARBA" id="ARBA00022840"/>
    </source>
</evidence>
<keyword evidence="5 7" id="KW-0067">ATP-binding</keyword>
<name>A0ABP7QSX9_9BURK</name>
<dbReference type="InterPro" id="IPR015856">
    <property type="entry name" value="ABC_transpr_CbiO/EcfA_su"/>
</dbReference>
<keyword evidence="3" id="KW-0472">Membrane</keyword>
<evidence type="ECO:0000256" key="4">
    <source>
        <dbReference type="ARBA" id="ARBA00022741"/>
    </source>
</evidence>
<comment type="similarity">
    <text evidence="1">Belongs to the ABC transporter superfamily.</text>
</comment>
<dbReference type="InterPro" id="IPR003593">
    <property type="entry name" value="AAA+_ATPase"/>
</dbReference>
<evidence type="ECO:0000259" key="6">
    <source>
        <dbReference type="PROSITE" id="PS50893"/>
    </source>
</evidence>
<organism evidence="7 8">
    <name type="scientific">Comamonas faecalis</name>
    <dbReference type="NCBI Taxonomy" id="1387849"/>
    <lineage>
        <taxon>Bacteria</taxon>
        <taxon>Pseudomonadati</taxon>
        <taxon>Pseudomonadota</taxon>
        <taxon>Betaproteobacteria</taxon>
        <taxon>Burkholderiales</taxon>
        <taxon>Comamonadaceae</taxon>
        <taxon>Comamonas</taxon>
    </lineage>
</organism>
<dbReference type="InterPro" id="IPR027417">
    <property type="entry name" value="P-loop_NTPase"/>
</dbReference>
<dbReference type="SMART" id="SM00382">
    <property type="entry name" value="AAA"/>
    <property type="match status" value="1"/>
</dbReference>
<dbReference type="Gene3D" id="3.40.50.300">
    <property type="entry name" value="P-loop containing nucleotide triphosphate hydrolases"/>
    <property type="match status" value="1"/>
</dbReference>
<gene>
    <name evidence="7" type="ORF">GCM10022279_07390</name>
</gene>
<dbReference type="InterPro" id="IPR003439">
    <property type="entry name" value="ABC_transporter-like_ATP-bd"/>
</dbReference>
<dbReference type="GO" id="GO:0005524">
    <property type="term" value="F:ATP binding"/>
    <property type="evidence" value="ECO:0007669"/>
    <property type="project" value="UniProtKB-KW"/>
</dbReference>
<dbReference type="EMBL" id="BAABBP010000004">
    <property type="protein sequence ID" value="GAA3986895.1"/>
    <property type="molecule type" value="Genomic_DNA"/>
</dbReference>
<reference evidence="8" key="1">
    <citation type="journal article" date="2019" name="Int. J. Syst. Evol. Microbiol.">
        <title>The Global Catalogue of Microorganisms (GCM) 10K type strain sequencing project: providing services to taxonomists for standard genome sequencing and annotation.</title>
        <authorList>
            <consortium name="The Broad Institute Genomics Platform"/>
            <consortium name="The Broad Institute Genome Sequencing Center for Infectious Disease"/>
            <person name="Wu L."/>
            <person name="Ma J."/>
        </authorList>
    </citation>
    <scope>NUCLEOTIDE SEQUENCE [LARGE SCALE GENOMIC DNA]</scope>
    <source>
        <strain evidence="8">JCM 17561</strain>
    </source>
</reference>
<proteinExistence type="inferred from homology"/>
<dbReference type="PANTHER" id="PTHR43553:SF24">
    <property type="entry name" value="ENERGY-COUPLING FACTOR TRANSPORTER ATP-BINDING PROTEIN ECFA1"/>
    <property type="match status" value="1"/>
</dbReference>
<protein>
    <submittedName>
        <fullName evidence="7">ABC transporter ATP-binding protein</fullName>
    </submittedName>
</protein>
<evidence type="ECO:0000256" key="3">
    <source>
        <dbReference type="ARBA" id="ARBA00022475"/>
    </source>
</evidence>
<accession>A0ABP7QSX9</accession>
<dbReference type="InterPro" id="IPR050095">
    <property type="entry name" value="ECF_ABC_transporter_ATP-bd"/>
</dbReference>
<keyword evidence="8" id="KW-1185">Reference proteome</keyword>
<evidence type="ECO:0000313" key="8">
    <source>
        <dbReference type="Proteomes" id="UP001501627"/>
    </source>
</evidence>